<dbReference type="Gene3D" id="3.30.428.10">
    <property type="entry name" value="HIT-like"/>
    <property type="match status" value="1"/>
</dbReference>
<proteinExistence type="predicted"/>
<evidence type="ECO:0000256" key="2">
    <source>
        <dbReference type="PIRSR" id="PIRSR601310-3"/>
    </source>
</evidence>
<accession>A0A1H1R0N3</accession>
<dbReference type="PANTHER" id="PTHR46648">
    <property type="entry name" value="HIT FAMILY PROTEIN 1"/>
    <property type="match status" value="1"/>
</dbReference>
<feature type="active site" description="Tele-AMP-histidine intermediate" evidence="1">
    <location>
        <position position="97"/>
    </location>
</feature>
<feature type="short sequence motif" description="Histidine triad motif" evidence="2 3">
    <location>
        <begin position="95"/>
        <end position="99"/>
    </location>
</feature>
<dbReference type="EMBL" id="LT629749">
    <property type="protein sequence ID" value="SDS28569.1"/>
    <property type="molecule type" value="Genomic_DNA"/>
</dbReference>
<keyword evidence="6" id="KW-1185">Reference proteome</keyword>
<organism evidence="5 6">
    <name type="scientific">Friedmanniella luteola</name>
    <dbReference type="NCBI Taxonomy" id="546871"/>
    <lineage>
        <taxon>Bacteria</taxon>
        <taxon>Bacillati</taxon>
        <taxon>Actinomycetota</taxon>
        <taxon>Actinomycetes</taxon>
        <taxon>Propionibacteriales</taxon>
        <taxon>Nocardioidaceae</taxon>
        <taxon>Friedmanniella</taxon>
    </lineage>
</organism>
<dbReference type="GO" id="GO:0009117">
    <property type="term" value="P:nucleotide metabolic process"/>
    <property type="evidence" value="ECO:0007669"/>
    <property type="project" value="TreeGrafter"/>
</dbReference>
<feature type="domain" description="HIT" evidence="4">
    <location>
        <begin position="4"/>
        <end position="110"/>
    </location>
</feature>
<gene>
    <name evidence="5" type="ORF">SAMN04488543_1439</name>
</gene>
<dbReference type="STRING" id="546871.SAMN04488543_1439"/>
<dbReference type="InterPro" id="IPR001310">
    <property type="entry name" value="Histidine_triad_HIT"/>
</dbReference>
<dbReference type="RefSeq" id="WP_091411510.1">
    <property type="nucleotide sequence ID" value="NZ_LT629749.1"/>
</dbReference>
<dbReference type="PROSITE" id="PS51084">
    <property type="entry name" value="HIT_2"/>
    <property type="match status" value="1"/>
</dbReference>
<dbReference type="AlphaFoldDB" id="A0A1H1R0N3"/>
<evidence type="ECO:0000256" key="3">
    <source>
        <dbReference type="PROSITE-ProRule" id="PRU00464"/>
    </source>
</evidence>
<reference evidence="5 6" key="1">
    <citation type="submission" date="2016-10" db="EMBL/GenBank/DDBJ databases">
        <authorList>
            <person name="de Groot N.N."/>
        </authorList>
    </citation>
    <scope>NUCLEOTIDE SEQUENCE [LARGE SCALE GENOMIC DNA]</scope>
    <source>
        <strain evidence="5 6">DSM 21741</strain>
    </source>
</reference>
<protein>
    <submittedName>
        <fullName evidence="5">Histidine triad (HIT) family protein</fullName>
    </submittedName>
</protein>
<name>A0A1H1R0N3_9ACTN</name>
<dbReference type="SUPFAM" id="SSF54197">
    <property type="entry name" value="HIT-like"/>
    <property type="match status" value="1"/>
</dbReference>
<dbReference type="InterPro" id="IPR036265">
    <property type="entry name" value="HIT-like_sf"/>
</dbReference>
<dbReference type="PANTHER" id="PTHR46648:SF1">
    <property type="entry name" value="ADENOSINE 5'-MONOPHOSPHORAMIDASE HNT1"/>
    <property type="match status" value="1"/>
</dbReference>
<evidence type="ECO:0000313" key="5">
    <source>
        <dbReference type="EMBL" id="SDS28569.1"/>
    </source>
</evidence>
<dbReference type="PRINTS" id="PR00332">
    <property type="entry name" value="HISTRIAD"/>
</dbReference>
<evidence type="ECO:0000256" key="1">
    <source>
        <dbReference type="PIRSR" id="PIRSR601310-1"/>
    </source>
</evidence>
<evidence type="ECO:0000313" key="6">
    <source>
        <dbReference type="Proteomes" id="UP000199092"/>
    </source>
</evidence>
<evidence type="ECO:0000259" key="4">
    <source>
        <dbReference type="PROSITE" id="PS51084"/>
    </source>
</evidence>
<dbReference type="InterPro" id="IPR011146">
    <property type="entry name" value="HIT-like"/>
</dbReference>
<dbReference type="OrthoDB" id="9784774at2"/>
<dbReference type="Pfam" id="PF01230">
    <property type="entry name" value="HIT"/>
    <property type="match status" value="1"/>
</dbReference>
<dbReference type="Proteomes" id="UP000199092">
    <property type="component" value="Chromosome I"/>
</dbReference>
<dbReference type="GO" id="GO:0003824">
    <property type="term" value="F:catalytic activity"/>
    <property type="evidence" value="ECO:0007669"/>
    <property type="project" value="InterPro"/>
</dbReference>
<sequence length="136" mass="14314">MSCLFCAIVAGEIPSRRVHEDEHAVAFLDLAPLHRGHTLVVPRRHVDSLLDGAPALAEIGNCVDATARLLVERLDADGLNVVSSAGAVAGQEVFHLHVHLLPRYADAPGLAHLLGSRGGASDADLDAVHARLTASR</sequence>